<evidence type="ECO:0000256" key="1">
    <source>
        <dbReference type="ARBA" id="ARBA00012220"/>
    </source>
</evidence>
<evidence type="ECO:0000256" key="4">
    <source>
        <dbReference type="ARBA" id="ARBA00022840"/>
    </source>
</evidence>
<dbReference type="AlphaFoldDB" id="A0A381YZ50"/>
<dbReference type="EC" id="6.3.2.2" evidence="1"/>
<name>A0A381YZ50_9ZZZZ</name>
<dbReference type="PANTHER" id="PTHR34378">
    <property type="entry name" value="GLUTAMATE--CYSTEINE LIGASE, CHLOROPLASTIC"/>
    <property type="match status" value="1"/>
</dbReference>
<evidence type="ECO:0000256" key="2">
    <source>
        <dbReference type="ARBA" id="ARBA00022598"/>
    </source>
</evidence>
<dbReference type="GO" id="GO:0004357">
    <property type="term" value="F:glutamate-cysteine ligase activity"/>
    <property type="evidence" value="ECO:0007669"/>
    <property type="project" value="UniProtKB-EC"/>
</dbReference>
<gene>
    <name evidence="5" type="ORF">METZ01_LOCUS135162</name>
</gene>
<reference evidence="5" key="1">
    <citation type="submission" date="2018-05" db="EMBL/GenBank/DDBJ databases">
        <authorList>
            <person name="Lanie J.A."/>
            <person name="Ng W.-L."/>
            <person name="Kazmierczak K.M."/>
            <person name="Andrzejewski T.M."/>
            <person name="Davidsen T.M."/>
            <person name="Wayne K.J."/>
            <person name="Tettelin H."/>
            <person name="Glass J.I."/>
            <person name="Rusch D."/>
            <person name="Podicherti R."/>
            <person name="Tsui H.-C.T."/>
            <person name="Winkler M.E."/>
        </authorList>
    </citation>
    <scope>NUCLEOTIDE SEQUENCE</scope>
</reference>
<dbReference type="GO" id="GO:0005524">
    <property type="term" value="F:ATP binding"/>
    <property type="evidence" value="ECO:0007669"/>
    <property type="project" value="UniProtKB-KW"/>
</dbReference>
<protein>
    <recommendedName>
        <fullName evidence="1">glutamate--cysteine ligase</fullName>
        <ecNumber evidence="1">6.3.2.2</ecNumber>
    </recommendedName>
</protein>
<dbReference type="EMBL" id="UINC01019441">
    <property type="protein sequence ID" value="SVA82308.1"/>
    <property type="molecule type" value="Genomic_DNA"/>
</dbReference>
<evidence type="ECO:0000313" key="5">
    <source>
        <dbReference type="EMBL" id="SVA82308.1"/>
    </source>
</evidence>
<dbReference type="Pfam" id="PF04107">
    <property type="entry name" value="GCS2"/>
    <property type="match status" value="1"/>
</dbReference>
<dbReference type="InterPro" id="IPR014746">
    <property type="entry name" value="Gln_synth/guanido_kin_cat_dom"/>
</dbReference>
<keyword evidence="3" id="KW-0547">Nucleotide-binding</keyword>
<keyword evidence="4" id="KW-0067">ATP-binding</keyword>
<keyword evidence="2" id="KW-0436">Ligase</keyword>
<dbReference type="Gene3D" id="3.30.590.20">
    <property type="match status" value="1"/>
</dbReference>
<dbReference type="GO" id="GO:0006750">
    <property type="term" value="P:glutathione biosynthetic process"/>
    <property type="evidence" value="ECO:0007669"/>
    <property type="project" value="InterPro"/>
</dbReference>
<dbReference type="PANTHER" id="PTHR34378:SF1">
    <property type="entry name" value="GLUTAMATE--CYSTEINE LIGASE, CHLOROPLASTIC"/>
    <property type="match status" value="1"/>
</dbReference>
<organism evidence="5">
    <name type="scientific">marine metagenome</name>
    <dbReference type="NCBI Taxonomy" id="408172"/>
    <lineage>
        <taxon>unclassified sequences</taxon>
        <taxon>metagenomes</taxon>
        <taxon>ecological metagenomes</taxon>
    </lineage>
</organism>
<dbReference type="InterPro" id="IPR006336">
    <property type="entry name" value="GCS2"/>
</dbReference>
<sequence length="412" mass="46698">MSIHDKVRAFILSNCVKPENRTIGMEEECILYTHENKRLPVNPGDEFSATDLVSIMNSNREPNGIYTLEPGGQLEWSSPPFQDLNSLNIALDIHRQSLKKVVSDHNLDIISFGVEPNFDPDDIDLIDQLKYQLMDLNMEKSGTMGKWMMRNTASVQINFDVTGSKEMEEMAFIADCLHPVAAYLFANSPYKKGLPVGKNNLRNIIWEKTDNARCRNLIDHRISSPEELIDRYIDYVISAPGMFQLDRSGAVTSTRTSIGARLQELDDSGTIRNEDIHAALHQIFTNVRLKHLVEVRGADRPPLGYEMAPVAFWTGILTVQSVRDEILHTVKKWSFNDRYTFNKVALSLDDSQPGPEGTLYGEWNQWFGDLALRGLQQRGLGEEKFFEGFYNAIMSNGPFSIQTQENAKTDNS</sequence>
<evidence type="ECO:0000256" key="3">
    <source>
        <dbReference type="ARBA" id="ARBA00022741"/>
    </source>
</evidence>
<proteinExistence type="predicted"/>
<dbReference type="InterPro" id="IPR035434">
    <property type="entry name" value="GCL_bact_plant"/>
</dbReference>
<dbReference type="SUPFAM" id="SSF55931">
    <property type="entry name" value="Glutamine synthetase/guanido kinase"/>
    <property type="match status" value="1"/>
</dbReference>
<accession>A0A381YZ50</accession>